<name>A0A919H5D4_9ACTN</name>
<reference evidence="1" key="1">
    <citation type="submission" date="2020-09" db="EMBL/GenBank/DDBJ databases">
        <title>Whole genome shotgun sequence of Streptomyces xanthophaeus NBRC 12829.</title>
        <authorList>
            <person name="Komaki H."/>
            <person name="Tamura T."/>
        </authorList>
    </citation>
    <scope>NUCLEOTIDE SEQUENCE</scope>
    <source>
        <strain evidence="1">NBRC 12829</strain>
    </source>
</reference>
<evidence type="ECO:0000313" key="1">
    <source>
        <dbReference type="EMBL" id="GHI90045.1"/>
    </source>
</evidence>
<gene>
    <name evidence="1" type="ORF">Sxan_74090</name>
</gene>
<sequence>MFGTVYGYATHSLDSRNIGDVAIIGPLTPGVEWGRLWDTARKMCRETEGPPEHARWIMAQASRSFTCGSDVVVKLPAGNWKITQGHRADLHGYCYRDHLWTGNMAVEEVTPDQVAAYEPIYKA</sequence>
<keyword evidence="2" id="KW-1185">Reference proteome</keyword>
<dbReference type="RefSeq" id="WP_237403476.1">
    <property type="nucleotide sequence ID" value="NZ_BNEE01000006.1"/>
</dbReference>
<dbReference type="AlphaFoldDB" id="A0A919H5D4"/>
<accession>A0A919H5D4</accession>
<dbReference type="EMBL" id="BNEE01000006">
    <property type="protein sequence ID" value="GHI90045.1"/>
    <property type="molecule type" value="Genomic_DNA"/>
</dbReference>
<comment type="caution">
    <text evidence="1">The sequence shown here is derived from an EMBL/GenBank/DDBJ whole genome shotgun (WGS) entry which is preliminary data.</text>
</comment>
<evidence type="ECO:0000313" key="2">
    <source>
        <dbReference type="Proteomes" id="UP000600026"/>
    </source>
</evidence>
<proteinExistence type="predicted"/>
<protein>
    <submittedName>
        <fullName evidence="1">Uncharacterized protein</fullName>
    </submittedName>
</protein>
<dbReference type="Proteomes" id="UP000600026">
    <property type="component" value="Unassembled WGS sequence"/>
</dbReference>
<organism evidence="1 2">
    <name type="scientific">Streptomyces xanthophaeus</name>
    <dbReference type="NCBI Taxonomy" id="67385"/>
    <lineage>
        <taxon>Bacteria</taxon>
        <taxon>Bacillati</taxon>
        <taxon>Actinomycetota</taxon>
        <taxon>Actinomycetes</taxon>
        <taxon>Kitasatosporales</taxon>
        <taxon>Streptomycetaceae</taxon>
        <taxon>Streptomyces</taxon>
    </lineage>
</organism>